<dbReference type="EMBL" id="GL349454">
    <property type="protein sequence ID" value="KNC49252.1"/>
    <property type="molecule type" value="Genomic_DNA"/>
</dbReference>
<dbReference type="InterPro" id="IPR036322">
    <property type="entry name" value="WD40_repeat_dom_sf"/>
</dbReference>
<keyword evidence="4" id="KW-1185">Reference proteome</keyword>
<keyword evidence="1" id="KW-0853">WD repeat</keyword>
<dbReference type="SUPFAM" id="SSF50978">
    <property type="entry name" value="WD40 repeat-like"/>
    <property type="match status" value="1"/>
</dbReference>
<dbReference type="PANTHER" id="PTHR45521:SF2">
    <property type="entry name" value="TRANSDUCIN_WD40 REPEAT-LIKE SUPERFAMILY PROTEIN"/>
    <property type="match status" value="1"/>
</dbReference>
<sequence length="1082" mass="114139">MQDAHVAFAGRTAHKIRSIAVVLKELALSALDDEKRANWALLRQVEKAADFTGPGLGLTSGSAPKAEKIGAIVGVAFADPHLHRWAAPEPHSSGGDDEFADDRGAGRSDGGAPGTRSAPRRHHWIVVVAEYRVFMLEYTSSVVHVLERVHLEKPVAAFAMLHACYQIVLGGTDGVIRVWDAAEERMVARLSGAHTKAVSHLVVASAQKPILMSAASGEVALWDLESETLLHLIPKVHSGSLLSLAVGTDPALMYSVGSDKKLAVYTDGDGGHVNLVSLPSKAPPVVALTPARSPRFGSASMLAIREKDSHLYVVRVDGAAALVSPILDLRRLLLDIAPGLKKKDKVRLVHCESHSLHSHEIIVATADAVLVVALDASSHDAPPTAIAGVAPFRALATATRSAYMLVDACLASLALSENMLRAGAYASAATATHLVPLATLPRSGVAKLALSPSEKYLAVLFADAREAVIYDTSSWAVVHRASAVLDLAWASGLDLDAFAVCLQAPQDARDAILADVAVAEKSTKREARWDVKLSSLVPPRHGEALAATVSVSVIDSAGQVSVTAASVALPAMPDHVASLSSATPASDSGLHPLAAHPAVVQLFSGPLLGIGFLRPERRLAPTVEPSAADGAPRYEWRLVRHLVFVDWSEHKVVGHPMELPRALVWDVCHGARVAVAYDSHLVVAEAGPSGVLESVCRAPFRLTSAVWFNNSLLFATASEIRVLFPSRLAASTWLLASYAVPPALAGSCGPGQGETALADQLRPAGAIALLGVVDDALLVLDTRNRVTPISLAAAALKFRLLSTAGEHAGALQWAQVIHASHCAELAAFLEARGAVASALAVPHLDLWSRFAICIRAGELASALECALERARAVGKVLLDVRTAAGAADDDPAHEAGHTSRVLAGVEPIQLPARAPLPLFGSPPRWAADDALDGESLARNVRDAVAHLVLVAELAGRAEPMALKVVVQAYSAAGELDPRAYLSLALFFWEASLVDLLRALLDQLRAKSLLDAAIFVAALLEDGEELRTSLVACDRLGEALAVTDGWRLGQRHVLAQVWERRRQSPAGPSINMSAGVADRVSRQ</sequence>
<dbReference type="STRING" id="461836.A0A0L0DA83"/>
<evidence type="ECO:0000313" key="3">
    <source>
        <dbReference type="EMBL" id="KNC49252.1"/>
    </source>
</evidence>
<name>A0A0L0DA83_THETB</name>
<dbReference type="Gene3D" id="1.25.40.470">
    <property type="match status" value="1"/>
</dbReference>
<dbReference type="RefSeq" id="XP_013757966.1">
    <property type="nucleotide sequence ID" value="XM_013902512.1"/>
</dbReference>
<evidence type="ECO:0000256" key="2">
    <source>
        <dbReference type="SAM" id="MobiDB-lite"/>
    </source>
</evidence>
<evidence type="ECO:0000313" key="4">
    <source>
        <dbReference type="Proteomes" id="UP000054408"/>
    </source>
</evidence>
<dbReference type="eggNOG" id="ENOG502QTTC">
    <property type="taxonomic scope" value="Eukaryota"/>
</dbReference>
<proteinExistence type="predicted"/>
<dbReference type="InterPro" id="IPR001680">
    <property type="entry name" value="WD40_rpt"/>
</dbReference>
<gene>
    <name evidence="3" type="ORF">AMSG_05247</name>
</gene>
<protein>
    <submittedName>
        <fullName evidence="3">Uncharacterized protein</fullName>
    </submittedName>
</protein>
<dbReference type="AlphaFoldDB" id="A0A0L0DA83"/>
<dbReference type="OMA" id="VECVFVD"/>
<dbReference type="GeneID" id="25564689"/>
<feature type="repeat" description="WD" evidence="1">
    <location>
        <begin position="167"/>
        <end position="189"/>
    </location>
</feature>
<dbReference type="PROSITE" id="PS50082">
    <property type="entry name" value="WD_REPEATS_2"/>
    <property type="match status" value="1"/>
</dbReference>
<reference evidence="3 4" key="1">
    <citation type="submission" date="2010-05" db="EMBL/GenBank/DDBJ databases">
        <title>The Genome Sequence of Thecamonas trahens ATCC 50062.</title>
        <authorList>
            <consortium name="The Broad Institute Genome Sequencing Platform"/>
            <person name="Russ C."/>
            <person name="Cuomo C."/>
            <person name="Shea T."/>
            <person name="Young S.K."/>
            <person name="Zeng Q."/>
            <person name="Koehrsen M."/>
            <person name="Haas B."/>
            <person name="Borodovsky M."/>
            <person name="Guigo R."/>
            <person name="Alvarado L."/>
            <person name="Berlin A."/>
            <person name="Bochicchio J."/>
            <person name="Borenstein D."/>
            <person name="Chapman S."/>
            <person name="Chen Z."/>
            <person name="Freedman E."/>
            <person name="Gellesch M."/>
            <person name="Goldberg J."/>
            <person name="Griggs A."/>
            <person name="Gujja S."/>
            <person name="Heilman E."/>
            <person name="Heiman D."/>
            <person name="Hepburn T."/>
            <person name="Howarth C."/>
            <person name="Jen D."/>
            <person name="Larson L."/>
            <person name="Mehta T."/>
            <person name="Park D."/>
            <person name="Pearson M."/>
            <person name="Roberts A."/>
            <person name="Saif S."/>
            <person name="Shenoy N."/>
            <person name="Sisk P."/>
            <person name="Stolte C."/>
            <person name="Sykes S."/>
            <person name="Thomson T."/>
            <person name="Walk T."/>
            <person name="White J."/>
            <person name="Yandava C."/>
            <person name="Burger G."/>
            <person name="Gray M.W."/>
            <person name="Holland P.W.H."/>
            <person name="King N."/>
            <person name="Lang F.B.F."/>
            <person name="Roger A.J."/>
            <person name="Ruiz-Trillo I."/>
            <person name="Lander E."/>
            <person name="Nusbaum C."/>
        </authorList>
    </citation>
    <scope>NUCLEOTIDE SEQUENCE [LARGE SCALE GENOMIC DNA]</scope>
    <source>
        <strain evidence="3 4">ATCC 50062</strain>
    </source>
</reference>
<dbReference type="PANTHER" id="PTHR45521">
    <property type="entry name" value="TSET COMPLEX MEMBER TSTF"/>
    <property type="match status" value="1"/>
</dbReference>
<dbReference type="Proteomes" id="UP000054408">
    <property type="component" value="Unassembled WGS sequence"/>
</dbReference>
<evidence type="ECO:0000256" key="1">
    <source>
        <dbReference type="PROSITE-ProRule" id="PRU00221"/>
    </source>
</evidence>
<feature type="region of interest" description="Disordered" evidence="2">
    <location>
        <begin position="86"/>
        <end position="118"/>
    </location>
</feature>
<dbReference type="InterPro" id="IPR053290">
    <property type="entry name" value="TSET_complex_member"/>
</dbReference>
<dbReference type="OrthoDB" id="2624652at2759"/>
<dbReference type="Gene3D" id="2.130.10.10">
    <property type="entry name" value="YVTN repeat-like/Quinoprotein amine dehydrogenase"/>
    <property type="match status" value="1"/>
</dbReference>
<dbReference type="InterPro" id="IPR015943">
    <property type="entry name" value="WD40/YVTN_repeat-like_dom_sf"/>
</dbReference>
<dbReference type="SMART" id="SM00320">
    <property type="entry name" value="WD40"/>
    <property type="match status" value="4"/>
</dbReference>
<organism evidence="3 4">
    <name type="scientific">Thecamonas trahens ATCC 50062</name>
    <dbReference type="NCBI Taxonomy" id="461836"/>
    <lineage>
        <taxon>Eukaryota</taxon>
        <taxon>Apusozoa</taxon>
        <taxon>Apusomonadida</taxon>
        <taxon>Apusomonadidae</taxon>
        <taxon>Thecamonas</taxon>
    </lineage>
</organism>
<accession>A0A0L0DA83</accession>